<evidence type="ECO:0000256" key="2">
    <source>
        <dbReference type="SAM" id="MobiDB-lite"/>
    </source>
</evidence>
<comment type="caution">
    <text evidence="4">The sequence shown here is derived from an EMBL/GenBank/DDBJ whole genome shotgun (WGS) entry which is preliminary data.</text>
</comment>
<dbReference type="SUPFAM" id="SSF51197">
    <property type="entry name" value="Clavaminate synthase-like"/>
    <property type="match status" value="1"/>
</dbReference>
<dbReference type="InterPro" id="IPR001202">
    <property type="entry name" value="WW_dom"/>
</dbReference>
<feature type="region of interest" description="Disordered" evidence="2">
    <location>
        <begin position="727"/>
        <end position="750"/>
    </location>
</feature>
<dbReference type="PANTHER" id="PTHR46697">
    <property type="entry name" value="FORMIN-BINDING PROTEIN 4"/>
    <property type="match status" value="1"/>
</dbReference>
<dbReference type="Proteomes" id="UP000225706">
    <property type="component" value="Unassembled WGS sequence"/>
</dbReference>
<feature type="domain" description="WW" evidence="3">
    <location>
        <begin position="170"/>
        <end position="199"/>
    </location>
</feature>
<feature type="compositionally biased region" description="Basic and acidic residues" evidence="2">
    <location>
        <begin position="310"/>
        <end position="319"/>
    </location>
</feature>
<name>A0A2B4STH2_STYPI</name>
<organism evidence="4 5">
    <name type="scientific">Stylophora pistillata</name>
    <name type="common">Smooth cauliflower coral</name>
    <dbReference type="NCBI Taxonomy" id="50429"/>
    <lineage>
        <taxon>Eukaryota</taxon>
        <taxon>Metazoa</taxon>
        <taxon>Cnidaria</taxon>
        <taxon>Anthozoa</taxon>
        <taxon>Hexacorallia</taxon>
        <taxon>Scleractinia</taxon>
        <taxon>Astrocoeniina</taxon>
        <taxon>Pocilloporidae</taxon>
        <taxon>Stylophora</taxon>
    </lineage>
</organism>
<dbReference type="GO" id="GO:0016491">
    <property type="term" value="F:oxidoreductase activity"/>
    <property type="evidence" value="ECO:0007669"/>
    <property type="project" value="UniProtKB-KW"/>
</dbReference>
<dbReference type="InterPro" id="IPR036020">
    <property type="entry name" value="WW_dom_sf"/>
</dbReference>
<feature type="compositionally biased region" description="Acidic residues" evidence="2">
    <location>
        <begin position="62"/>
        <end position="78"/>
    </location>
</feature>
<dbReference type="PANTHER" id="PTHR46697:SF1">
    <property type="entry name" value="FORMIN-BINDING PROTEIN 4"/>
    <property type="match status" value="1"/>
</dbReference>
<evidence type="ECO:0000313" key="4">
    <source>
        <dbReference type="EMBL" id="PFX32636.1"/>
    </source>
</evidence>
<sequence length="1263" mass="139826">MGRRSKEKQLVAQASRRRTVLQIGRVSRREAGEGPTTSGQRRAINPNSITGIGLLGSYGDHSDDEDDEDNLEPAEDEFGATNSHEESSKPSASSTEQHMEIDAKLADFFKEIESIDADTTSTVNDGTTNSQVEEAVSSTTEDERPLVYPAVGYGNSEGADYSGSGANTYPWQACLDEATNCYYYWNMETNEVQWHPPEQFLSAAPEVVTTSDDKLDVPGQGEEEGVQKYQDDEDDSKAKATENQERPSEDGSEPDSKEENSKENSDEDPDSFQVVDSWEDQDTDSNEPKEEENSAVLRSDKVDDDEEEEVPAKKPKLEQAVEDDSDDDFAVQLLEDTYDKGKRDILVEESMDMSDEEAKKGNDDNKEEKPLLPPEVFEHLKAAPAEDKNGEKSQTAAYEKKMYNKEEEDQRSQILELASVLCNKLDFLEVSREGVSNLKILLIEMETRISDWREGALDSRHLVHKLCEADTQLKQYEESAAPPGWSCHWDRTHKRYYYTNRITGDSQWEYPSDEIGVAVKEDTPSVETPTQSSTAAVSSSQTNIPVWSYSAYVPLVQAPVMSVVTPTVPAVSSSVKEDSLVNPPVPGTDHGSEDVTFTASYPDEADESPPPPPGTDDLPPLPPVDSCVPPPPPPEPVEVPPPPPGEEMPTRVSTTVTRAMSPFISGQPTVATTIAKSVPLSRSIVDYSDLDATSASPPLFIEPAAVTESTGTQFSAPSQGVAAAGVSIPTGSTAKPKVKKKKKGSKVGTSLLSSKARKVSSLVQKWQSIKQQEEPALDSSEDEEDQIDPSRQIEEWKREHLSSGQAAYNPNFEEIKGDWRERLKQRQAKARSGAADQKDTYSVDVLISFSSCPSDDPDVALKKSKYTLDQQAKNVTYTHYSKEMQLRSLRRFQIAPVLMSTSSLCPLTTKAQESNQVGQRITALTPAEIQPSTPPRLAGKNFLPGSTGDGFPEALSSPTDTFPHAVKIEHPRHIEDCVTGCRGYLEENLPHYGAVLLRNLPLTTAADFSNLTQGLGCKGMAYEGGAVERQELDKNSGTYTASDEPPEAVIEFHNEMAYSPVYPSKQEPGKDCGGETPLVRSRDILSRLDPKIVKDFDKKRVRYVRYAPSRGPGAYLPWQDVFMTEDTKTAERFLQQNGFDFKWEPSGALVYWQVLPALLKHPETGETVWFNQIQSHHTSHLQEMPRFKNCNLPSHQYAYQTYYGDGSEIEPAVLQHIRAVTWACAVAFRWQNGDVLVVDNLAVQHARMSFFGQRRILAVLSLN</sequence>
<dbReference type="AlphaFoldDB" id="A0A2B4STH2"/>
<evidence type="ECO:0000256" key="1">
    <source>
        <dbReference type="ARBA" id="ARBA00023002"/>
    </source>
</evidence>
<feature type="region of interest" description="Disordered" evidence="2">
    <location>
        <begin position="119"/>
        <end position="144"/>
    </location>
</feature>
<dbReference type="Gene3D" id="2.20.70.10">
    <property type="match status" value="2"/>
</dbReference>
<dbReference type="Pfam" id="PF00397">
    <property type="entry name" value="WW"/>
    <property type="match status" value="2"/>
</dbReference>
<dbReference type="PROSITE" id="PS01159">
    <property type="entry name" value="WW_DOMAIN_1"/>
    <property type="match status" value="1"/>
</dbReference>
<dbReference type="SUPFAM" id="SSF51045">
    <property type="entry name" value="WW domain"/>
    <property type="match status" value="2"/>
</dbReference>
<dbReference type="CDD" id="cd00201">
    <property type="entry name" value="WW"/>
    <property type="match status" value="2"/>
</dbReference>
<feature type="region of interest" description="Disordered" evidence="2">
    <location>
        <begin position="1"/>
        <end position="98"/>
    </location>
</feature>
<feature type="region of interest" description="Disordered" evidence="2">
    <location>
        <begin position="208"/>
        <end position="371"/>
    </location>
</feature>
<dbReference type="SMART" id="SM00456">
    <property type="entry name" value="WW"/>
    <property type="match status" value="2"/>
</dbReference>
<keyword evidence="1" id="KW-0560">Oxidoreductase</keyword>
<dbReference type="InterPro" id="IPR003819">
    <property type="entry name" value="TauD/TfdA-like"/>
</dbReference>
<feature type="compositionally biased region" description="Acidic residues" evidence="2">
    <location>
        <begin position="320"/>
        <end position="329"/>
    </location>
</feature>
<gene>
    <name evidence="4" type="primary">FNBP4</name>
    <name evidence="4" type="ORF">AWC38_SpisGene2449</name>
</gene>
<feature type="region of interest" description="Disordered" evidence="2">
    <location>
        <begin position="572"/>
        <end position="652"/>
    </location>
</feature>
<dbReference type="OrthoDB" id="2444812at2759"/>
<proteinExistence type="predicted"/>
<dbReference type="Gene3D" id="3.60.130.10">
    <property type="entry name" value="Clavaminate synthase-like"/>
    <property type="match status" value="1"/>
</dbReference>
<evidence type="ECO:0000259" key="3">
    <source>
        <dbReference type="PROSITE" id="PS50020"/>
    </source>
</evidence>
<feature type="compositionally biased region" description="Polar residues" evidence="2">
    <location>
        <begin position="119"/>
        <end position="139"/>
    </location>
</feature>
<dbReference type="EMBL" id="LSMT01000020">
    <property type="protein sequence ID" value="PFX32636.1"/>
    <property type="molecule type" value="Genomic_DNA"/>
</dbReference>
<feature type="compositionally biased region" description="Polar residues" evidence="2">
    <location>
        <begin position="35"/>
        <end position="50"/>
    </location>
</feature>
<protein>
    <submittedName>
        <fullName evidence="4">Formin-binding protein 4</fullName>
    </submittedName>
</protein>
<feature type="domain" description="WW" evidence="3">
    <location>
        <begin position="479"/>
        <end position="513"/>
    </location>
</feature>
<accession>A0A2B4STH2</accession>
<dbReference type="InterPro" id="IPR042098">
    <property type="entry name" value="TauD-like_sf"/>
</dbReference>
<feature type="compositionally biased region" description="Basic and acidic residues" evidence="2">
    <location>
        <begin position="356"/>
        <end position="371"/>
    </location>
</feature>
<feature type="compositionally biased region" description="Basic and acidic residues" evidence="2">
    <location>
        <begin position="337"/>
        <end position="346"/>
    </location>
</feature>
<feature type="compositionally biased region" description="Basic and acidic residues" evidence="2">
    <location>
        <begin position="225"/>
        <end position="264"/>
    </location>
</feature>
<feature type="compositionally biased region" description="Pro residues" evidence="2">
    <location>
        <begin position="608"/>
        <end position="646"/>
    </location>
</feature>
<feature type="region of interest" description="Disordered" evidence="2">
    <location>
        <begin position="929"/>
        <end position="957"/>
    </location>
</feature>
<dbReference type="STRING" id="50429.A0A2B4STH2"/>
<evidence type="ECO:0000313" key="5">
    <source>
        <dbReference type="Proteomes" id="UP000225706"/>
    </source>
</evidence>
<dbReference type="InterPro" id="IPR053076">
    <property type="entry name" value="WW_domain_protein"/>
</dbReference>
<keyword evidence="5" id="KW-1185">Reference proteome</keyword>
<dbReference type="PROSITE" id="PS50020">
    <property type="entry name" value="WW_DOMAIN_2"/>
    <property type="match status" value="2"/>
</dbReference>
<reference evidence="5" key="1">
    <citation type="journal article" date="2017" name="bioRxiv">
        <title>Comparative analysis of the genomes of Stylophora pistillata and Acropora digitifera provides evidence for extensive differences between species of corals.</title>
        <authorList>
            <person name="Voolstra C.R."/>
            <person name="Li Y."/>
            <person name="Liew Y.J."/>
            <person name="Baumgarten S."/>
            <person name="Zoccola D."/>
            <person name="Flot J.-F."/>
            <person name="Tambutte S."/>
            <person name="Allemand D."/>
            <person name="Aranda M."/>
        </authorList>
    </citation>
    <scope>NUCLEOTIDE SEQUENCE [LARGE SCALE GENOMIC DNA]</scope>
</reference>
<dbReference type="Pfam" id="PF02668">
    <property type="entry name" value="TauD"/>
    <property type="match status" value="1"/>
</dbReference>
<feature type="compositionally biased region" description="Basic residues" evidence="2">
    <location>
        <begin position="736"/>
        <end position="745"/>
    </location>
</feature>